<dbReference type="KEGG" id="part:PARC_b0270"/>
<evidence type="ECO:0000313" key="1">
    <source>
        <dbReference type="EMBL" id="ATC88496.1"/>
    </source>
</evidence>
<evidence type="ECO:0000313" key="2">
    <source>
        <dbReference type="Proteomes" id="UP000016505"/>
    </source>
</evidence>
<protein>
    <submittedName>
        <fullName evidence="1">Uncharacterized protein</fullName>
    </submittedName>
</protein>
<dbReference type="EMBL" id="CP011026">
    <property type="protein sequence ID" value="ATC88496.1"/>
    <property type="molecule type" value="Genomic_DNA"/>
</dbReference>
<accession>A0A290S8S8</accession>
<sequence>MSLTLANIFCLFKAALDIKIQGCMIELFKLVTKDIPRAK</sequence>
<proteinExistence type="predicted"/>
<reference evidence="1 2" key="1">
    <citation type="journal article" date="2012" name="J. Bacteriol.">
        <title>Genome sequences of type strains of seven species of the marine bacterium Pseudoalteromonas.</title>
        <authorList>
            <person name="Xie B.B."/>
            <person name="Shu Y.L."/>
            <person name="Qin Q.L."/>
            <person name="Rong J.C."/>
            <person name="Zhang X.Y."/>
            <person name="Chen X.L."/>
            <person name="Shi M."/>
            <person name="He H.L."/>
            <person name="Zhou B.C."/>
            <person name="Zhang Y.Z."/>
        </authorList>
    </citation>
    <scope>NUCLEOTIDE SEQUENCE [LARGE SCALE GENOMIC DNA]</scope>
    <source>
        <strain evidence="1 2">A 37-1-2</strain>
    </source>
</reference>
<gene>
    <name evidence="1" type="ORF">PARC_b0270</name>
</gene>
<organism evidence="1 2">
    <name type="scientific">Pseudoalteromonas arctica A 37-1-2</name>
    <dbReference type="NCBI Taxonomy" id="1117313"/>
    <lineage>
        <taxon>Bacteria</taxon>
        <taxon>Pseudomonadati</taxon>
        <taxon>Pseudomonadota</taxon>
        <taxon>Gammaproteobacteria</taxon>
        <taxon>Alteromonadales</taxon>
        <taxon>Pseudoalteromonadaceae</taxon>
        <taxon>Pseudoalteromonas</taxon>
    </lineage>
</organism>
<dbReference type="AlphaFoldDB" id="A0A290S8S8"/>
<name>A0A290S8S8_9GAMM</name>
<dbReference type="Proteomes" id="UP000016505">
    <property type="component" value="Chromosome II"/>
</dbReference>